<dbReference type="EMBL" id="DS806551">
    <property type="protein sequence ID" value="EEC10867.1"/>
    <property type="molecule type" value="Genomic_DNA"/>
</dbReference>
<reference evidence="2 4" key="1">
    <citation type="submission" date="2008-03" db="EMBL/GenBank/DDBJ databases">
        <title>Annotation of Ixodes scapularis.</title>
        <authorList>
            <consortium name="Ixodes scapularis Genome Project Consortium"/>
            <person name="Caler E."/>
            <person name="Hannick L.I."/>
            <person name="Bidwell S."/>
            <person name="Joardar V."/>
            <person name="Thiagarajan M."/>
            <person name="Amedeo P."/>
            <person name="Galinsky K.J."/>
            <person name="Schobel S."/>
            <person name="Inman J."/>
            <person name="Hostetler J."/>
            <person name="Miller J."/>
            <person name="Hammond M."/>
            <person name="Megy K."/>
            <person name="Lawson D."/>
            <person name="Kodira C."/>
            <person name="Sutton G."/>
            <person name="Meyer J."/>
            <person name="Hill C.A."/>
            <person name="Birren B."/>
            <person name="Nene V."/>
            <person name="Collins F."/>
            <person name="Alarcon-Chaidez F."/>
            <person name="Wikel S."/>
            <person name="Strausberg R."/>
        </authorList>
    </citation>
    <scope>NUCLEOTIDE SEQUENCE [LARGE SCALE GENOMIC DNA]</scope>
    <source>
        <strain evidence="4">Wikel</strain>
        <strain evidence="2">Wikel colony</strain>
    </source>
</reference>
<dbReference type="VEuPathDB" id="VectorBase:ISCW007260"/>
<protein>
    <submittedName>
        <fullName evidence="2 3">Uncharacterized protein</fullName>
    </submittedName>
</protein>
<evidence type="ECO:0000256" key="1">
    <source>
        <dbReference type="SAM" id="Phobius"/>
    </source>
</evidence>
<keyword evidence="4" id="KW-1185">Reference proteome</keyword>
<dbReference type="Proteomes" id="UP000001555">
    <property type="component" value="Unassembled WGS sequence"/>
</dbReference>
<dbReference type="VEuPathDB" id="VectorBase:ISCI007260"/>
<dbReference type="PaxDb" id="6945-B7PW95"/>
<accession>B7PW95</accession>
<dbReference type="InParanoid" id="B7PW95"/>
<keyword evidence="1" id="KW-0812">Transmembrane</keyword>
<name>B7PW95_IXOSC</name>
<proteinExistence type="predicted"/>
<dbReference type="EMBL" id="ABJB010148222">
    <property type="status" value="NOT_ANNOTATED_CDS"/>
    <property type="molecule type" value="Genomic_DNA"/>
</dbReference>
<gene>
    <name evidence="2" type="ORF">IscW_ISCW007260</name>
</gene>
<feature type="transmembrane region" description="Helical" evidence="1">
    <location>
        <begin position="6"/>
        <end position="22"/>
    </location>
</feature>
<dbReference type="EnsemblMetazoa" id="ISCW007260-RA">
    <property type="protein sequence ID" value="ISCW007260-PA"/>
    <property type="gene ID" value="ISCW007260"/>
</dbReference>
<organism>
    <name type="scientific">Ixodes scapularis</name>
    <name type="common">Black-legged tick</name>
    <name type="synonym">Deer tick</name>
    <dbReference type="NCBI Taxonomy" id="6945"/>
    <lineage>
        <taxon>Eukaryota</taxon>
        <taxon>Metazoa</taxon>
        <taxon>Ecdysozoa</taxon>
        <taxon>Arthropoda</taxon>
        <taxon>Chelicerata</taxon>
        <taxon>Arachnida</taxon>
        <taxon>Acari</taxon>
        <taxon>Parasitiformes</taxon>
        <taxon>Ixodida</taxon>
        <taxon>Ixodoidea</taxon>
        <taxon>Ixodidae</taxon>
        <taxon>Ixodinae</taxon>
        <taxon>Ixodes</taxon>
    </lineage>
</organism>
<evidence type="ECO:0000313" key="3">
    <source>
        <dbReference type="EnsemblMetazoa" id="ISCW007260-PA"/>
    </source>
</evidence>
<sequence length="128" mass="14297">MLEALLTVFAIYILGLCTVFILRRTNSGLLQEGTEEDGWGLAVASPTWLSTVTSQDVRVNQPLLAMLSLFTAFCGFVEADYFTKIAEGAHSDVFRVYSYRGDSVFKVVKLGYVLKSWDRLFSEILIAL</sequence>
<keyword evidence="1" id="KW-0472">Membrane</keyword>
<evidence type="ECO:0000313" key="4">
    <source>
        <dbReference type="Proteomes" id="UP000001555"/>
    </source>
</evidence>
<dbReference type="HOGENOM" id="CLU_1962026_0_0_1"/>
<dbReference type="AlphaFoldDB" id="B7PW95"/>
<reference evidence="3" key="2">
    <citation type="submission" date="2020-05" db="UniProtKB">
        <authorList>
            <consortium name="EnsemblMetazoa"/>
        </authorList>
    </citation>
    <scope>IDENTIFICATION</scope>
    <source>
        <strain evidence="3">wikel</strain>
    </source>
</reference>
<evidence type="ECO:0000313" key="2">
    <source>
        <dbReference type="EMBL" id="EEC10867.1"/>
    </source>
</evidence>
<keyword evidence="1" id="KW-1133">Transmembrane helix</keyword>